<gene>
    <name evidence="2" type="ORF">B0T46_17805</name>
</gene>
<dbReference type="PANTHER" id="PTHR43384">
    <property type="entry name" value="SEPTUM SITE-DETERMINING PROTEIN MIND HOMOLOG, CHLOROPLASTIC-RELATED"/>
    <property type="match status" value="1"/>
</dbReference>
<dbReference type="SUPFAM" id="SSF52540">
    <property type="entry name" value="P-loop containing nucleoside triphosphate hydrolases"/>
    <property type="match status" value="1"/>
</dbReference>
<reference evidence="2 3" key="1">
    <citation type="journal article" date="2016" name="Antonie Van Leeuwenhoek">
        <title>Nocardia donostiensis sp. nov., isolated from human respiratory specimens.</title>
        <authorList>
            <person name="Ercibengoa M."/>
            <person name="Bell M."/>
            <person name="Marimon J.M."/>
            <person name="Humrighouse B."/>
            <person name="Klenk H.P."/>
            <person name="Potter G."/>
            <person name="Perez-Trallero E."/>
        </authorList>
    </citation>
    <scope>NUCLEOTIDE SEQUENCE [LARGE SCALE GENOMIC DNA]</scope>
    <source>
        <strain evidence="2 3">X1655</strain>
    </source>
</reference>
<dbReference type="GO" id="GO:0009898">
    <property type="term" value="C:cytoplasmic side of plasma membrane"/>
    <property type="evidence" value="ECO:0007669"/>
    <property type="project" value="TreeGrafter"/>
</dbReference>
<dbReference type="InterPro" id="IPR022521">
    <property type="entry name" value="Rv3660c"/>
</dbReference>
<organism evidence="2 3">
    <name type="scientific">Nocardia donostiensis</name>
    <dbReference type="NCBI Taxonomy" id="1538463"/>
    <lineage>
        <taxon>Bacteria</taxon>
        <taxon>Bacillati</taxon>
        <taxon>Actinomycetota</taxon>
        <taxon>Actinomycetes</taxon>
        <taxon>Mycobacteriales</taxon>
        <taxon>Nocardiaceae</taxon>
        <taxon>Nocardia</taxon>
    </lineage>
</organism>
<dbReference type="AlphaFoldDB" id="A0A1V2TDS9"/>
<comment type="caution">
    <text evidence="2">The sequence shown here is derived from an EMBL/GenBank/DDBJ whole genome shotgun (WGS) entry which is preliminary data.</text>
</comment>
<dbReference type="RefSeq" id="WP_077118890.1">
    <property type="nucleotide sequence ID" value="NZ_LOKT01000009.1"/>
</dbReference>
<dbReference type="Pfam" id="PF26563">
    <property type="entry name" value="Rv3660c_N"/>
    <property type="match status" value="1"/>
</dbReference>
<feature type="domain" description="Rv3660c-like CheY-like N-terminal" evidence="1">
    <location>
        <begin position="23"/>
        <end position="128"/>
    </location>
</feature>
<dbReference type="EMBL" id="MUMY01000015">
    <property type="protein sequence ID" value="ONM47501.1"/>
    <property type="molecule type" value="Genomic_DNA"/>
</dbReference>
<sequence>MAHDLPETASDPAPATAPVLALIHDSRLRDEVRRVAAAAGRRLDERAAPVGRHPWTAAPLVVLDTEAAETCARTGHPRRPGVVTVTAGEAALDDWQAAAAIGAEHVIALPGSAVGLIEKFAEHAENRAEGGLVLAVAGAVGGAGASTLAAATALRSATGGFRRNTVLIDGAPHGGGIDLLLGIEKAPGLRWPDLVVENGRVSATALHNALPEAVTGLSVLSCGRDSGARSDIGSAAVHAVIEASHGAGDLVVCDVSSERGPHAGQMLDAADLVVLVVPAQLRAVAAARTVAAHIARRNPNQGLLVRGPAPGSLRGHEIAEVLDLPLLAAVRAQPGLPARLERGGLTLRRGPLRDACDAVLSVLHGPAEELAR</sequence>
<dbReference type="GO" id="GO:0005524">
    <property type="term" value="F:ATP binding"/>
    <property type="evidence" value="ECO:0007669"/>
    <property type="project" value="TreeGrafter"/>
</dbReference>
<dbReference type="Gene3D" id="3.40.50.300">
    <property type="entry name" value="P-loop containing nucleotide triphosphate hydrolases"/>
    <property type="match status" value="1"/>
</dbReference>
<accession>A0A1V2TDS9</accession>
<dbReference type="STRING" id="1538463.B0T36_15240"/>
<dbReference type="GO" id="GO:0051782">
    <property type="term" value="P:negative regulation of cell division"/>
    <property type="evidence" value="ECO:0007669"/>
    <property type="project" value="TreeGrafter"/>
</dbReference>
<evidence type="ECO:0000259" key="1">
    <source>
        <dbReference type="Pfam" id="PF26563"/>
    </source>
</evidence>
<proteinExistence type="predicted"/>
<dbReference type="OrthoDB" id="3252838at2"/>
<evidence type="ECO:0000313" key="3">
    <source>
        <dbReference type="Proteomes" id="UP000188836"/>
    </source>
</evidence>
<dbReference type="InterPro" id="IPR050625">
    <property type="entry name" value="ParA/MinD_ATPase"/>
</dbReference>
<keyword evidence="3" id="KW-1185">Reference proteome</keyword>
<dbReference type="GO" id="GO:0005829">
    <property type="term" value="C:cytosol"/>
    <property type="evidence" value="ECO:0007669"/>
    <property type="project" value="TreeGrafter"/>
</dbReference>
<dbReference type="NCBIfam" id="TIGR03815">
    <property type="entry name" value="CpaE_hom_Actino"/>
    <property type="match status" value="1"/>
</dbReference>
<protein>
    <recommendedName>
        <fullName evidence="1">Rv3660c-like CheY-like N-terminal domain-containing protein</fullName>
    </recommendedName>
</protein>
<dbReference type="GO" id="GO:0016887">
    <property type="term" value="F:ATP hydrolysis activity"/>
    <property type="evidence" value="ECO:0007669"/>
    <property type="project" value="TreeGrafter"/>
</dbReference>
<dbReference type="Proteomes" id="UP000188836">
    <property type="component" value="Unassembled WGS sequence"/>
</dbReference>
<dbReference type="PANTHER" id="PTHR43384:SF11">
    <property type="entry name" value="SEPTUM SITE DETERMINING PROTEIN"/>
    <property type="match status" value="1"/>
</dbReference>
<dbReference type="InterPro" id="IPR059050">
    <property type="entry name" value="Rv3660c_N"/>
</dbReference>
<dbReference type="InterPro" id="IPR027417">
    <property type="entry name" value="P-loop_NTPase"/>
</dbReference>
<name>A0A1V2TDS9_9NOCA</name>
<evidence type="ECO:0000313" key="2">
    <source>
        <dbReference type="EMBL" id="ONM47501.1"/>
    </source>
</evidence>